<evidence type="ECO:0000313" key="3">
    <source>
        <dbReference type="Proteomes" id="UP000247634"/>
    </source>
</evidence>
<dbReference type="InterPro" id="IPR013783">
    <property type="entry name" value="Ig-like_fold"/>
</dbReference>
<dbReference type="AlphaFoldDB" id="A0A2U9P4G5"/>
<sequence length="250" mass="25234">MRNPRSHPRRTAAFVLCAAAALTAALPAPAGASDAARSRELWGSVTIVPGREGVLEVTGYAGSAPGAGSRLTLTAPGTARVTAVPLADTGYRGAVAADRASATYTFAGAAPEVRPWQGRTFPFVLSVPASAVPGTRLPGCALRLTDARGTALDEGTCTVTVGLPEPTLHTPLSGVPGGSRPQTAGTAYPGAQVSVRDQDENEVCSTTAGADGTWSCLPSVDLPAGPVRLQATATLNGVTAASEQVHITVR</sequence>
<gene>
    <name evidence="2" type="ORF">DMT42_20300</name>
</gene>
<dbReference type="OrthoDB" id="3863020at2"/>
<dbReference type="Proteomes" id="UP000247634">
    <property type="component" value="Chromosome"/>
</dbReference>
<proteinExistence type="predicted"/>
<accession>A0A2U9P4G5</accession>
<keyword evidence="3" id="KW-1185">Reference proteome</keyword>
<feature type="chain" id="PRO_5039091143" description="Carboxypeptidase regulatory-like domain-containing protein" evidence="1">
    <location>
        <begin position="33"/>
        <end position="250"/>
    </location>
</feature>
<protein>
    <recommendedName>
        <fullName evidence="4">Carboxypeptidase regulatory-like domain-containing protein</fullName>
    </recommendedName>
</protein>
<dbReference type="KEGG" id="sact:DMT42_20300"/>
<dbReference type="Gene3D" id="2.60.40.10">
    <property type="entry name" value="Immunoglobulins"/>
    <property type="match status" value="1"/>
</dbReference>
<dbReference type="GO" id="GO:0005975">
    <property type="term" value="P:carbohydrate metabolic process"/>
    <property type="evidence" value="ECO:0007669"/>
    <property type="project" value="UniProtKB-ARBA"/>
</dbReference>
<evidence type="ECO:0000313" key="2">
    <source>
        <dbReference type="EMBL" id="AWT44412.1"/>
    </source>
</evidence>
<dbReference type="RefSeq" id="WP_110629313.1">
    <property type="nucleotide sequence ID" value="NZ_CP029788.1"/>
</dbReference>
<evidence type="ECO:0000256" key="1">
    <source>
        <dbReference type="SAM" id="SignalP"/>
    </source>
</evidence>
<keyword evidence="1" id="KW-0732">Signal</keyword>
<feature type="signal peptide" evidence="1">
    <location>
        <begin position="1"/>
        <end position="32"/>
    </location>
</feature>
<reference evidence="2 3" key="1">
    <citation type="submission" date="2018-06" db="EMBL/GenBank/DDBJ databases">
        <title>The complete genome sequence of a nosiheptide producer Streptomyces actuosus ATCC 25421: deducing the ability of producing a new class III lantibiotics.</title>
        <authorList>
            <person name="Liu W."/>
            <person name="Sun F."/>
            <person name="Hu Y."/>
        </authorList>
    </citation>
    <scope>NUCLEOTIDE SEQUENCE [LARGE SCALE GENOMIC DNA]</scope>
    <source>
        <strain evidence="2 3">ATCC 25421</strain>
    </source>
</reference>
<name>A0A2U9P4G5_STRAS</name>
<evidence type="ECO:0008006" key="4">
    <source>
        <dbReference type="Google" id="ProtNLM"/>
    </source>
</evidence>
<dbReference type="EMBL" id="CP029788">
    <property type="protein sequence ID" value="AWT44412.1"/>
    <property type="molecule type" value="Genomic_DNA"/>
</dbReference>
<organism evidence="2 3">
    <name type="scientific">Streptomyces actuosus</name>
    <dbReference type="NCBI Taxonomy" id="1885"/>
    <lineage>
        <taxon>Bacteria</taxon>
        <taxon>Bacillati</taxon>
        <taxon>Actinomycetota</taxon>
        <taxon>Actinomycetes</taxon>
        <taxon>Kitasatosporales</taxon>
        <taxon>Streptomycetaceae</taxon>
        <taxon>Streptomyces</taxon>
    </lineage>
</organism>